<feature type="signal peptide" evidence="1">
    <location>
        <begin position="1"/>
        <end position="19"/>
    </location>
</feature>
<protein>
    <recommendedName>
        <fullName evidence="4">Shiga toxin A subunit</fullName>
    </recommendedName>
</protein>
<evidence type="ECO:0000256" key="1">
    <source>
        <dbReference type="SAM" id="SignalP"/>
    </source>
</evidence>
<sequence>MMKKALIFTLAAVHPASYADGLGCASVGASMELSLFDAISKDLKIDPAAIQRDKTTVEVINTATVSELYAESLAKRDHKESIDKGLATIPVRDYFSSYYENNAQSITAKYTYTNARGMKDIFIASSLMNKDECSIRFNGYLTLAREF</sequence>
<keyword evidence="1" id="KW-0732">Signal</keyword>
<reference evidence="2 3" key="1">
    <citation type="submission" date="2019-03" db="EMBL/GenBank/DDBJ databases">
        <authorList>
            <consortium name="Pathogen Informatics"/>
        </authorList>
    </citation>
    <scope>NUCLEOTIDE SEQUENCE [LARGE SCALE GENOMIC DNA]</scope>
    <source>
        <strain evidence="2 3">NCTC13038</strain>
    </source>
</reference>
<evidence type="ECO:0008006" key="4">
    <source>
        <dbReference type="Google" id="ProtNLM"/>
    </source>
</evidence>
<name>A0A485C1J6_RAOTE</name>
<evidence type="ECO:0000313" key="2">
    <source>
        <dbReference type="EMBL" id="VFS78673.1"/>
    </source>
</evidence>
<dbReference type="Proteomes" id="UP000332594">
    <property type="component" value="Unassembled WGS sequence"/>
</dbReference>
<organism evidence="2 3">
    <name type="scientific">Raoultella terrigena</name>
    <name type="common">Klebsiella terrigena</name>
    <dbReference type="NCBI Taxonomy" id="577"/>
    <lineage>
        <taxon>Bacteria</taxon>
        <taxon>Pseudomonadati</taxon>
        <taxon>Pseudomonadota</taxon>
        <taxon>Gammaproteobacteria</taxon>
        <taxon>Enterobacterales</taxon>
        <taxon>Enterobacteriaceae</taxon>
        <taxon>Klebsiella/Raoultella group</taxon>
        <taxon>Raoultella</taxon>
    </lineage>
</organism>
<accession>A0A485C1J6</accession>
<proteinExistence type="predicted"/>
<dbReference type="AlphaFoldDB" id="A0A485C1J6"/>
<dbReference type="EMBL" id="CAADJG010000002">
    <property type="protein sequence ID" value="VFS78673.1"/>
    <property type="molecule type" value="Genomic_DNA"/>
</dbReference>
<evidence type="ECO:0000313" key="3">
    <source>
        <dbReference type="Proteomes" id="UP000332594"/>
    </source>
</evidence>
<gene>
    <name evidence="2" type="ORF">NCTC13038_03936</name>
</gene>
<feature type="chain" id="PRO_5019787613" description="Shiga toxin A subunit" evidence="1">
    <location>
        <begin position="20"/>
        <end position="147"/>
    </location>
</feature>